<evidence type="ECO:0008006" key="4">
    <source>
        <dbReference type="Google" id="ProtNLM"/>
    </source>
</evidence>
<reference evidence="2 3" key="1">
    <citation type="journal article" date="2021" name="BMC Genomics">
        <title>Telomere-to-telomere genome assembly of asparaginase-producing Trichoderma simmonsii.</title>
        <authorList>
            <person name="Chung D."/>
            <person name="Kwon Y.M."/>
            <person name="Yang Y."/>
        </authorList>
    </citation>
    <scope>NUCLEOTIDE SEQUENCE [LARGE SCALE GENOMIC DNA]</scope>
    <source>
        <strain evidence="2 3">GH-Sj1</strain>
    </source>
</reference>
<keyword evidence="3" id="KW-1185">Reference proteome</keyword>
<protein>
    <recommendedName>
        <fullName evidence="4">Secreted protein</fullName>
    </recommendedName>
</protein>
<feature type="chain" id="PRO_5034948971" description="Secreted protein" evidence="1">
    <location>
        <begin position="27"/>
        <end position="95"/>
    </location>
</feature>
<feature type="signal peptide" evidence="1">
    <location>
        <begin position="1"/>
        <end position="26"/>
    </location>
</feature>
<evidence type="ECO:0000313" key="3">
    <source>
        <dbReference type="Proteomes" id="UP000826661"/>
    </source>
</evidence>
<keyword evidence="1" id="KW-0732">Signal</keyword>
<dbReference type="EMBL" id="CP075867">
    <property type="protein sequence ID" value="QYT00919.1"/>
    <property type="molecule type" value="Genomic_DNA"/>
</dbReference>
<evidence type="ECO:0000256" key="1">
    <source>
        <dbReference type="SAM" id="SignalP"/>
    </source>
</evidence>
<gene>
    <name evidence="2" type="ORF">H0G86_007982</name>
</gene>
<dbReference type="Proteomes" id="UP000826661">
    <property type="component" value="Chromosome IV"/>
</dbReference>
<sequence length="95" mass="11577">MSWMQTAICLIRDLFCFVLFLMQVDRESERERERMKHFSRDASMCFAPRLENYINPPLRWLQVLSFLSLHHSHQQTHSLSFSLRHIRFLSLFTLF</sequence>
<name>A0A8G0LGK3_9HYPO</name>
<evidence type="ECO:0000313" key="2">
    <source>
        <dbReference type="EMBL" id="QYT00919.1"/>
    </source>
</evidence>
<accession>A0A8G0LGK3</accession>
<organism evidence="2 3">
    <name type="scientific">Trichoderma simmonsii</name>
    <dbReference type="NCBI Taxonomy" id="1491479"/>
    <lineage>
        <taxon>Eukaryota</taxon>
        <taxon>Fungi</taxon>
        <taxon>Dikarya</taxon>
        <taxon>Ascomycota</taxon>
        <taxon>Pezizomycotina</taxon>
        <taxon>Sordariomycetes</taxon>
        <taxon>Hypocreomycetidae</taxon>
        <taxon>Hypocreales</taxon>
        <taxon>Hypocreaceae</taxon>
        <taxon>Trichoderma</taxon>
    </lineage>
</organism>
<proteinExistence type="predicted"/>
<dbReference type="AlphaFoldDB" id="A0A8G0LGK3"/>